<feature type="transmembrane region" description="Helical" evidence="7">
    <location>
        <begin position="57"/>
        <end position="85"/>
    </location>
</feature>
<dbReference type="AlphaFoldDB" id="A0A1H8BDT1"/>
<evidence type="ECO:0000256" key="4">
    <source>
        <dbReference type="ARBA" id="ARBA00022692"/>
    </source>
</evidence>
<evidence type="ECO:0000256" key="2">
    <source>
        <dbReference type="ARBA" id="ARBA00022448"/>
    </source>
</evidence>
<keyword evidence="3" id="KW-1003">Cell membrane</keyword>
<feature type="transmembrane region" description="Helical" evidence="7">
    <location>
        <begin position="224"/>
        <end position="242"/>
    </location>
</feature>
<feature type="transmembrane region" description="Helical" evidence="7">
    <location>
        <begin position="124"/>
        <end position="141"/>
    </location>
</feature>
<evidence type="ECO:0000313" key="10">
    <source>
        <dbReference type="Proteomes" id="UP000199158"/>
    </source>
</evidence>
<accession>A0A1H8BDT1</accession>
<dbReference type="Proteomes" id="UP000199158">
    <property type="component" value="Unassembled WGS sequence"/>
</dbReference>
<dbReference type="InterPro" id="IPR000515">
    <property type="entry name" value="MetI-like"/>
</dbReference>
<sequence>MKTSTTSHNKKWIQILVIALWLLLWQGAYYAVGEDLLLVSPFSALRRVIELAVSGAFWHIVFGSVARILLGFFLGLLLGTVIAAATARSQALYAFFSLPMSIIKATPVASFVILALVWIRGANLSVFIAFLMVLPLIWSNVHEGIMQIDEKLLEMATVYRLPRSAILKNITVPSVLPYFLSAAKVGLGFSWKAGIAGEVIAIPAAAIGTQLYNAKVYLETTDLFAWTAVIILLSVLLEKLMIHGINTLAKRLNRLAEQEVRK</sequence>
<gene>
    <name evidence="9" type="ORF">SAMN05216180_1851</name>
</gene>
<dbReference type="PANTHER" id="PTHR30151">
    <property type="entry name" value="ALKANE SULFONATE ABC TRANSPORTER-RELATED, MEMBRANE SUBUNIT"/>
    <property type="match status" value="1"/>
</dbReference>
<evidence type="ECO:0000256" key="7">
    <source>
        <dbReference type="RuleBase" id="RU363032"/>
    </source>
</evidence>
<dbReference type="GO" id="GO:0005886">
    <property type="term" value="C:plasma membrane"/>
    <property type="evidence" value="ECO:0007669"/>
    <property type="project" value="UniProtKB-SubCell"/>
</dbReference>
<keyword evidence="5 7" id="KW-1133">Transmembrane helix</keyword>
<dbReference type="Pfam" id="PF00528">
    <property type="entry name" value="BPD_transp_1"/>
    <property type="match status" value="1"/>
</dbReference>
<dbReference type="PANTHER" id="PTHR30151:SF0">
    <property type="entry name" value="ABC TRANSPORTER PERMEASE PROTEIN MJ0413-RELATED"/>
    <property type="match status" value="1"/>
</dbReference>
<feature type="transmembrane region" description="Helical" evidence="7">
    <location>
        <begin position="193"/>
        <end position="212"/>
    </location>
</feature>
<keyword evidence="2 7" id="KW-0813">Transport</keyword>
<evidence type="ECO:0000259" key="8">
    <source>
        <dbReference type="PROSITE" id="PS50928"/>
    </source>
</evidence>
<name>A0A1H8BDT1_9FIRM</name>
<dbReference type="EMBL" id="FOCG01000001">
    <property type="protein sequence ID" value="SEM81121.1"/>
    <property type="molecule type" value="Genomic_DNA"/>
</dbReference>
<comment type="subcellular location">
    <subcellularLocation>
        <location evidence="1 7">Cell membrane</location>
        <topology evidence="1 7">Multi-pass membrane protein</topology>
    </subcellularLocation>
</comment>
<reference evidence="9 10" key="1">
    <citation type="submission" date="2016-10" db="EMBL/GenBank/DDBJ databases">
        <authorList>
            <person name="de Groot N.N."/>
        </authorList>
    </citation>
    <scope>NUCLEOTIDE SEQUENCE [LARGE SCALE GENOMIC DNA]</scope>
    <source>
        <strain evidence="9 10">CGMCC 1.5070</strain>
    </source>
</reference>
<protein>
    <submittedName>
        <fullName evidence="9">NitT/TauT family transport system permease protein</fullName>
    </submittedName>
</protein>
<comment type="similarity">
    <text evidence="7">Belongs to the binding-protein-dependent transport system permease family.</text>
</comment>
<dbReference type="STRING" id="474960.SAMN05216180_1851"/>
<evidence type="ECO:0000256" key="1">
    <source>
        <dbReference type="ARBA" id="ARBA00004651"/>
    </source>
</evidence>
<keyword evidence="6 7" id="KW-0472">Membrane</keyword>
<keyword evidence="4 7" id="KW-0812">Transmembrane</keyword>
<dbReference type="OrthoDB" id="308958at2"/>
<dbReference type="RefSeq" id="WP_092753817.1">
    <property type="nucleotide sequence ID" value="NZ_FOCG01000001.1"/>
</dbReference>
<evidence type="ECO:0000256" key="3">
    <source>
        <dbReference type="ARBA" id="ARBA00022475"/>
    </source>
</evidence>
<organism evidence="9 10">
    <name type="scientific">Hydrogenoanaerobacterium saccharovorans</name>
    <dbReference type="NCBI Taxonomy" id="474960"/>
    <lineage>
        <taxon>Bacteria</taxon>
        <taxon>Bacillati</taxon>
        <taxon>Bacillota</taxon>
        <taxon>Clostridia</taxon>
        <taxon>Eubacteriales</taxon>
        <taxon>Oscillospiraceae</taxon>
        <taxon>Hydrogenoanaerobacterium</taxon>
    </lineage>
</organism>
<evidence type="ECO:0000256" key="6">
    <source>
        <dbReference type="ARBA" id="ARBA00023136"/>
    </source>
</evidence>
<evidence type="ECO:0000256" key="5">
    <source>
        <dbReference type="ARBA" id="ARBA00022989"/>
    </source>
</evidence>
<dbReference type="InterPro" id="IPR035906">
    <property type="entry name" value="MetI-like_sf"/>
</dbReference>
<evidence type="ECO:0000313" key="9">
    <source>
        <dbReference type="EMBL" id="SEM81121.1"/>
    </source>
</evidence>
<feature type="domain" description="ABC transmembrane type-1" evidence="8">
    <location>
        <begin position="61"/>
        <end position="242"/>
    </location>
</feature>
<dbReference type="SUPFAM" id="SSF161098">
    <property type="entry name" value="MetI-like"/>
    <property type="match status" value="1"/>
</dbReference>
<dbReference type="GO" id="GO:0055085">
    <property type="term" value="P:transmembrane transport"/>
    <property type="evidence" value="ECO:0007669"/>
    <property type="project" value="InterPro"/>
</dbReference>
<dbReference type="PROSITE" id="PS50928">
    <property type="entry name" value="ABC_TM1"/>
    <property type="match status" value="1"/>
</dbReference>
<proteinExistence type="inferred from homology"/>
<dbReference type="Gene3D" id="1.10.3720.10">
    <property type="entry name" value="MetI-like"/>
    <property type="match status" value="1"/>
</dbReference>
<feature type="transmembrane region" description="Helical" evidence="7">
    <location>
        <begin position="92"/>
        <end position="118"/>
    </location>
</feature>
<keyword evidence="10" id="KW-1185">Reference proteome</keyword>